<feature type="domain" description="HTH cro/C1-type" evidence="1">
    <location>
        <begin position="18"/>
        <end position="52"/>
    </location>
</feature>
<keyword evidence="3" id="KW-1185">Reference proteome</keyword>
<dbReference type="AlphaFoldDB" id="A0A4R6SNM2"/>
<dbReference type="Gene3D" id="1.10.260.40">
    <property type="entry name" value="lambda repressor-like DNA-binding domains"/>
    <property type="match status" value="1"/>
</dbReference>
<evidence type="ECO:0000313" key="2">
    <source>
        <dbReference type="EMBL" id="TDQ05594.1"/>
    </source>
</evidence>
<accession>A0A4R6SNM2</accession>
<evidence type="ECO:0000259" key="1">
    <source>
        <dbReference type="PROSITE" id="PS50943"/>
    </source>
</evidence>
<comment type="caution">
    <text evidence="2">The sequence shown here is derived from an EMBL/GenBank/DDBJ whole genome shotgun (WGS) entry which is preliminary data.</text>
</comment>
<organism evidence="2 3">
    <name type="scientific">Labedaea rhizosphaerae</name>
    <dbReference type="NCBI Taxonomy" id="598644"/>
    <lineage>
        <taxon>Bacteria</taxon>
        <taxon>Bacillati</taxon>
        <taxon>Actinomycetota</taxon>
        <taxon>Actinomycetes</taxon>
        <taxon>Pseudonocardiales</taxon>
        <taxon>Pseudonocardiaceae</taxon>
        <taxon>Labedaea</taxon>
    </lineage>
</organism>
<dbReference type="GO" id="GO:0003677">
    <property type="term" value="F:DNA binding"/>
    <property type="evidence" value="ECO:0007669"/>
    <property type="project" value="InterPro"/>
</dbReference>
<dbReference type="CDD" id="cd00093">
    <property type="entry name" value="HTH_XRE"/>
    <property type="match status" value="1"/>
</dbReference>
<proteinExistence type="predicted"/>
<dbReference type="InterPro" id="IPR001387">
    <property type="entry name" value="Cro/C1-type_HTH"/>
</dbReference>
<dbReference type="PROSITE" id="PS50943">
    <property type="entry name" value="HTH_CROC1"/>
    <property type="match status" value="1"/>
</dbReference>
<sequence length="351" mass="38677">MVQPSGAAYDRAALAARLRQLRVGRWPEAALTQPQLAAALGVGPSSVSSWESVTATKVPPLSRLDGYATFFATRRSLTAPGLLSPDELTAEERAERDRLRKELLELRGSGQLEPGETRSLWQFPDGNPVRLICGELSRENRKDLFTSAKRRNYIQLQAYADLDAMVELYGHVRAENPGSDVQFDLAPRLEHDDLQSHLVMLGGMAMNQGGRTLANLLGLPVDQVTIAEINNGEVFDITRDDGTTEQHGPEVWGDVRAGDLISDVGLFVRAPNPNNQDTTLTIISGVFTRGTYGAVRCLTDPAVRDGNYQYLAERFDLAKPFAVLMKVPVLDHATATPDLRVPTNRLFEWQN</sequence>
<dbReference type="RefSeq" id="WP_133848311.1">
    <property type="nucleotide sequence ID" value="NZ_SNXZ01000001.1"/>
</dbReference>
<dbReference type="OrthoDB" id="3658635at2"/>
<name>A0A4R6SNM2_LABRH</name>
<evidence type="ECO:0000313" key="3">
    <source>
        <dbReference type="Proteomes" id="UP000295444"/>
    </source>
</evidence>
<dbReference type="EMBL" id="SNXZ01000001">
    <property type="protein sequence ID" value="TDQ05594.1"/>
    <property type="molecule type" value="Genomic_DNA"/>
</dbReference>
<dbReference type="InterPro" id="IPR010982">
    <property type="entry name" value="Lambda_DNA-bd_dom_sf"/>
</dbReference>
<dbReference type="Proteomes" id="UP000295444">
    <property type="component" value="Unassembled WGS sequence"/>
</dbReference>
<gene>
    <name evidence="2" type="ORF">EV186_1011568</name>
</gene>
<reference evidence="2 3" key="1">
    <citation type="submission" date="2019-03" db="EMBL/GenBank/DDBJ databases">
        <title>Genomic Encyclopedia of Type Strains, Phase IV (KMG-IV): sequencing the most valuable type-strain genomes for metagenomic binning, comparative biology and taxonomic classification.</title>
        <authorList>
            <person name="Goeker M."/>
        </authorList>
    </citation>
    <scope>NUCLEOTIDE SEQUENCE [LARGE SCALE GENOMIC DNA]</scope>
    <source>
        <strain evidence="2 3">DSM 45361</strain>
    </source>
</reference>
<protein>
    <recommendedName>
        <fullName evidence="1">HTH cro/C1-type domain-containing protein</fullName>
    </recommendedName>
</protein>